<protein>
    <recommendedName>
        <fullName evidence="6">Ribosome assembly factor mrt4</fullName>
    </recommendedName>
</protein>
<dbReference type="GO" id="GO:0005737">
    <property type="term" value="C:cytoplasm"/>
    <property type="evidence" value="ECO:0007669"/>
    <property type="project" value="UniProtKB-SubCell"/>
</dbReference>
<comment type="similarity">
    <text evidence="2 6">Belongs to the universal ribosomal protein uL10 family.</text>
</comment>
<dbReference type="Gene3D" id="3.30.70.1730">
    <property type="match status" value="1"/>
</dbReference>
<organism evidence="8 9">
    <name type="scientific">Arthrobotrys flagrans</name>
    <name type="common">Nematode-trapping fungus</name>
    <name type="synonym">Trichothecium flagrans</name>
    <dbReference type="NCBI Taxonomy" id="97331"/>
    <lineage>
        <taxon>Eukaryota</taxon>
        <taxon>Fungi</taxon>
        <taxon>Dikarya</taxon>
        <taxon>Ascomycota</taxon>
        <taxon>Pezizomycotina</taxon>
        <taxon>Orbiliomycetes</taxon>
        <taxon>Orbiliales</taxon>
        <taxon>Orbiliaceae</taxon>
        <taxon>Arthrobotrys</taxon>
    </lineage>
</organism>
<dbReference type="InterPro" id="IPR001790">
    <property type="entry name" value="Ribosomal_uL10"/>
</dbReference>
<comment type="subunit">
    <text evidence="3 6">Associates with the pre-60S ribosomal particle.</text>
</comment>
<evidence type="ECO:0000313" key="9">
    <source>
        <dbReference type="Proteomes" id="UP000283090"/>
    </source>
</evidence>
<gene>
    <name evidence="8" type="ORF">DFL_004759</name>
</gene>
<dbReference type="GeneID" id="93587070"/>
<dbReference type="SUPFAM" id="SSF160369">
    <property type="entry name" value="Ribosomal protein L10-like"/>
    <property type="match status" value="1"/>
</dbReference>
<dbReference type="Pfam" id="PF17777">
    <property type="entry name" value="RL10P_insert"/>
    <property type="match status" value="1"/>
</dbReference>
<dbReference type="RefSeq" id="XP_067492029.1">
    <property type="nucleotide sequence ID" value="XM_067633906.1"/>
</dbReference>
<dbReference type="Pfam" id="PF00466">
    <property type="entry name" value="Ribosomal_L10"/>
    <property type="match status" value="1"/>
</dbReference>
<evidence type="ECO:0000256" key="1">
    <source>
        <dbReference type="ARBA" id="ARBA00004046"/>
    </source>
</evidence>
<keyword evidence="9" id="KW-1185">Reference proteome</keyword>
<accession>A0A437A5U4</accession>
<evidence type="ECO:0000259" key="7">
    <source>
        <dbReference type="Pfam" id="PF17777"/>
    </source>
</evidence>
<proteinExistence type="inferred from homology"/>
<dbReference type="GO" id="GO:0000027">
    <property type="term" value="P:ribosomal large subunit assembly"/>
    <property type="evidence" value="ECO:0007669"/>
    <property type="project" value="InterPro"/>
</dbReference>
<evidence type="ECO:0000256" key="6">
    <source>
        <dbReference type="RuleBase" id="RU364039"/>
    </source>
</evidence>
<dbReference type="GO" id="GO:0000956">
    <property type="term" value="P:nuclear-transcribed mRNA catabolic process"/>
    <property type="evidence" value="ECO:0007669"/>
    <property type="project" value="TreeGrafter"/>
</dbReference>
<dbReference type="GO" id="GO:0030687">
    <property type="term" value="C:preribosome, large subunit precursor"/>
    <property type="evidence" value="ECO:0007669"/>
    <property type="project" value="TreeGrafter"/>
</dbReference>
<dbReference type="PANTHER" id="PTHR45841">
    <property type="entry name" value="MRNA TURNOVER PROTEIN 4 MRTO4"/>
    <property type="match status" value="1"/>
</dbReference>
<dbReference type="Proteomes" id="UP000283090">
    <property type="component" value="Unassembled WGS sequence"/>
</dbReference>
<dbReference type="FunFam" id="3.90.105.20:FF:000003">
    <property type="entry name" value="Ribosome assembly factor mrt4"/>
    <property type="match status" value="1"/>
</dbReference>
<evidence type="ECO:0000313" key="8">
    <source>
        <dbReference type="EMBL" id="RVD86485.1"/>
    </source>
</evidence>
<dbReference type="InterPro" id="IPR033867">
    <property type="entry name" value="Mrt4"/>
</dbReference>
<dbReference type="GO" id="GO:0005730">
    <property type="term" value="C:nucleolus"/>
    <property type="evidence" value="ECO:0007669"/>
    <property type="project" value="UniProtKB-SubCell"/>
</dbReference>
<dbReference type="STRING" id="97331.A0A437A5U4"/>
<evidence type="ECO:0000256" key="4">
    <source>
        <dbReference type="ARBA" id="ARBA00022490"/>
    </source>
</evidence>
<comment type="function">
    <text evidence="1 6">Component of the ribosome assembly machinery. Nuclear paralog of the ribosomal protein P0, it binds pre-60S subunits at an early stage of assembly in the nucleolus, and is replaced by P0 in cytoplasmic pre-60S subunits and mature 80S ribosomes.</text>
</comment>
<dbReference type="VEuPathDB" id="FungiDB:DFL_004759"/>
<dbReference type="InterPro" id="IPR043164">
    <property type="entry name" value="Ribosomal_uL10-like_insert_sf"/>
</dbReference>
<evidence type="ECO:0000256" key="3">
    <source>
        <dbReference type="ARBA" id="ARBA00011117"/>
    </source>
</evidence>
<keyword evidence="4 6" id="KW-0963">Cytoplasm</keyword>
<dbReference type="OrthoDB" id="10262308at2759"/>
<dbReference type="CDD" id="cd05796">
    <property type="entry name" value="Ribosomal_P0_like"/>
    <property type="match status" value="1"/>
</dbReference>
<dbReference type="InterPro" id="IPR040637">
    <property type="entry name" value="Ribosomal_uL10-like_insert"/>
</dbReference>
<dbReference type="GO" id="GO:0006364">
    <property type="term" value="P:rRNA processing"/>
    <property type="evidence" value="ECO:0007669"/>
    <property type="project" value="TreeGrafter"/>
</dbReference>
<sequence>MPKSKRNKLISLTKTQKKGRENNVRIFDAIREALDEYSFVWVFSVASMRNAQLKEVRAEFQDSRIFFGKTKVMTKALGTTREDEYRDNLSKLSKHMNGEVGLLLTNRTPEAVTEFFENFSAMDFARAGAVSPVTFTIPAGTVYSRGGEIAEEDDVPLAHSLETTVRRLGMPTRLVNGKVTLNEEYTVCEEGDVLNSQQTRLLKLFGVVTAEFKVKLTAYWSSADSEVKEMDAMEEDDD</sequence>
<comment type="caution">
    <text evidence="8">The sequence shown here is derived from an EMBL/GenBank/DDBJ whole genome shotgun (WGS) entry which is preliminary data.</text>
</comment>
<keyword evidence="6" id="KW-0690">Ribosome biogenesis</keyword>
<feature type="domain" description="Large ribosomal subunit protein uL10-like insertion" evidence="7">
    <location>
        <begin position="125"/>
        <end position="207"/>
    </location>
</feature>
<reference evidence="8 9" key="1">
    <citation type="submission" date="2019-01" db="EMBL/GenBank/DDBJ databases">
        <title>Intercellular communication is required for trap formation in the nematode-trapping fungus Duddingtonia flagrans.</title>
        <authorList>
            <person name="Youssar L."/>
            <person name="Wernet V."/>
            <person name="Hensel N."/>
            <person name="Hildebrandt H.-G."/>
            <person name="Fischer R."/>
        </authorList>
    </citation>
    <scope>NUCLEOTIDE SEQUENCE [LARGE SCALE GENOMIC DNA]</scope>
    <source>
        <strain evidence="8 9">CBS H-5679</strain>
    </source>
</reference>
<dbReference type="InterPro" id="IPR043141">
    <property type="entry name" value="Ribosomal_uL10-like_sf"/>
</dbReference>
<dbReference type="PANTHER" id="PTHR45841:SF1">
    <property type="entry name" value="MRNA TURNOVER PROTEIN 4 HOMOLOG"/>
    <property type="match status" value="1"/>
</dbReference>
<keyword evidence="5 6" id="KW-0539">Nucleus</keyword>
<dbReference type="AlphaFoldDB" id="A0A437A5U4"/>
<dbReference type="InterPro" id="IPR051742">
    <property type="entry name" value="Ribosome_Assembly_uL10"/>
</dbReference>
<evidence type="ECO:0000256" key="2">
    <source>
        <dbReference type="ARBA" id="ARBA00008889"/>
    </source>
</evidence>
<name>A0A437A5U4_ARTFL</name>
<dbReference type="GO" id="GO:0003723">
    <property type="term" value="F:RNA binding"/>
    <property type="evidence" value="ECO:0007669"/>
    <property type="project" value="TreeGrafter"/>
</dbReference>
<comment type="subcellular location">
    <subcellularLocation>
        <location evidence="6">Cytoplasm</location>
    </subcellularLocation>
    <subcellularLocation>
        <location evidence="6">Nucleus</location>
        <location evidence="6">Nucleolus</location>
    </subcellularLocation>
</comment>
<dbReference type="Gene3D" id="3.90.105.20">
    <property type="match status" value="1"/>
</dbReference>
<dbReference type="EMBL" id="SAEB01000006">
    <property type="protein sequence ID" value="RVD86485.1"/>
    <property type="molecule type" value="Genomic_DNA"/>
</dbReference>
<evidence type="ECO:0000256" key="5">
    <source>
        <dbReference type="ARBA" id="ARBA00023242"/>
    </source>
</evidence>
<dbReference type="FunFam" id="3.30.70.1730:FF:000005">
    <property type="entry name" value="Ribosome assembly factor mrt4"/>
    <property type="match status" value="1"/>
</dbReference>